<dbReference type="RefSeq" id="XP_025362499.1">
    <property type="nucleotide sequence ID" value="XM_025505945.1"/>
</dbReference>
<dbReference type="FunFam" id="3.50.50.60:FF:000166">
    <property type="entry name" value="Squalene monooxygenase Erg1"/>
    <property type="match status" value="1"/>
</dbReference>
<feature type="compositionally biased region" description="Low complexity" evidence="19">
    <location>
        <begin position="165"/>
        <end position="186"/>
    </location>
</feature>
<dbReference type="Gene3D" id="3.50.50.60">
    <property type="entry name" value="FAD/NAD(P)-binding domain"/>
    <property type="match status" value="1"/>
</dbReference>
<evidence type="ECO:0000256" key="18">
    <source>
        <dbReference type="ARBA" id="ARBA00081105"/>
    </source>
</evidence>
<feature type="region of interest" description="Disordered" evidence="19">
    <location>
        <begin position="163"/>
        <end position="186"/>
    </location>
</feature>
<evidence type="ECO:0000256" key="15">
    <source>
        <dbReference type="ARBA" id="ARBA00070252"/>
    </source>
</evidence>
<dbReference type="STRING" id="1569628.A0A316URH7"/>
<dbReference type="PANTHER" id="PTHR10835:SF0">
    <property type="entry name" value="SQUALENE MONOOXYGENASE"/>
    <property type="match status" value="1"/>
</dbReference>
<dbReference type="SUPFAM" id="SSF51905">
    <property type="entry name" value="FAD/NAD(P)-binding domain"/>
    <property type="match status" value="1"/>
</dbReference>
<organism evidence="23 24">
    <name type="scientific">Jaminaea rosea</name>
    <dbReference type="NCBI Taxonomy" id="1569628"/>
    <lineage>
        <taxon>Eukaryota</taxon>
        <taxon>Fungi</taxon>
        <taxon>Dikarya</taxon>
        <taxon>Basidiomycota</taxon>
        <taxon>Ustilaginomycotina</taxon>
        <taxon>Exobasidiomycetes</taxon>
        <taxon>Microstromatales</taxon>
        <taxon>Microstromatales incertae sedis</taxon>
        <taxon>Jaminaea</taxon>
    </lineage>
</organism>
<evidence type="ECO:0000259" key="21">
    <source>
        <dbReference type="Pfam" id="PF01266"/>
    </source>
</evidence>
<dbReference type="Pfam" id="PF01266">
    <property type="entry name" value="DAO"/>
    <property type="match status" value="1"/>
</dbReference>
<evidence type="ECO:0000313" key="24">
    <source>
        <dbReference type="Proteomes" id="UP000245884"/>
    </source>
</evidence>
<dbReference type="PANTHER" id="PTHR10835">
    <property type="entry name" value="SQUALENE MONOOXYGENASE"/>
    <property type="match status" value="1"/>
</dbReference>
<protein>
    <recommendedName>
        <fullName evidence="16">Squalene epoxidase ERG1</fullName>
        <ecNumber evidence="5">1.14.14.17</ecNumber>
    </recommendedName>
    <alternativeName>
        <fullName evidence="15">Squalene epoxidase erg1</fullName>
    </alternativeName>
    <alternativeName>
        <fullName evidence="17 18">Squalene monooxygenase ERG1</fullName>
    </alternativeName>
</protein>
<evidence type="ECO:0000256" key="7">
    <source>
        <dbReference type="ARBA" id="ARBA00022692"/>
    </source>
</evidence>
<keyword evidence="6" id="KW-0285">Flavoprotein</keyword>
<feature type="domain" description="Squalene epoxidase" evidence="22">
    <location>
        <begin position="194"/>
        <end position="484"/>
    </location>
</feature>
<evidence type="ECO:0000256" key="4">
    <source>
        <dbReference type="ARBA" id="ARBA00008802"/>
    </source>
</evidence>
<keyword evidence="10" id="KW-0492">Microsome</keyword>
<dbReference type="InterPro" id="IPR036188">
    <property type="entry name" value="FAD/NAD-bd_sf"/>
</dbReference>
<evidence type="ECO:0000256" key="16">
    <source>
        <dbReference type="ARBA" id="ARBA00070793"/>
    </source>
</evidence>
<evidence type="ECO:0000256" key="10">
    <source>
        <dbReference type="ARBA" id="ARBA00022848"/>
    </source>
</evidence>
<evidence type="ECO:0000256" key="3">
    <source>
        <dbReference type="ARBA" id="ARBA00004477"/>
    </source>
</evidence>
<dbReference type="GO" id="GO:0006696">
    <property type="term" value="P:ergosterol biosynthetic process"/>
    <property type="evidence" value="ECO:0007669"/>
    <property type="project" value="TreeGrafter"/>
</dbReference>
<evidence type="ECO:0000256" key="6">
    <source>
        <dbReference type="ARBA" id="ARBA00022630"/>
    </source>
</evidence>
<dbReference type="GO" id="GO:0005789">
    <property type="term" value="C:endoplasmic reticulum membrane"/>
    <property type="evidence" value="ECO:0007669"/>
    <property type="project" value="UniProtKB-SubCell"/>
</dbReference>
<keyword evidence="13 20" id="KW-0472">Membrane</keyword>
<dbReference type="PRINTS" id="PR00420">
    <property type="entry name" value="RNGMNOXGNASE"/>
</dbReference>
<evidence type="ECO:0000256" key="1">
    <source>
        <dbReference type="ARBA" id="ARBA00001974"/>
    </source>
</evidence>
<evidence type="ECO:0000256" key="11">
    <source>
        <dbReference type="ARBA" id="ARBA00022989"/>
    </source>
</evidence>
<keyword evidence="11 20" id="KW-1133">Transmembrane helix</keyword>
<comment type="pathway">
    <text evidence="14">Steroid metabolism; ergosterol biosynthesis.</text>
</comment>
<evidence type="ECO:0000256" key="2">
    <source>
        <dbReference type="ARBA" id="ARBA00004154"/>
    </source>
</evidence>
<gene>
    <name evidence="23" type="ORF">BDZ90DRAFT_231659</name>
</gene>
<dbReference type="InterPro" id="IPR006076">
    <property type="entry name" value="FAD-dep_OxRdtase"/>
</dbReference>
<sequence>MASTSEPDLTRHFDFTIVGAGVVGSALAYSLARSGRSVVLVERDLSHPDRIVGELLQPGGVKALHWLGMGECLDGIDAVPVEGYQVFYGPRAVPIPYPEEAGRYGGKGVKSTSGRVEGRSFHHGNFVSSLRRKAMSHPNVTTLEATVRDLVTKDNKIVGVRCTRSSTSASSNSGPTASEADSSSSSSELTLNSTITIVADGCFSKFRRTHGSSISPKVRSNFVGLELSHAPLPAPHHGHVVLSPSGPILLYQIGSTHTRILIDVAGEKLPSQAKGELQRHIREDFLPHIPEELRPCIERELDAGQRLRSMPNSFLPPSMQGQSKDREGVIVVGDALNMRHPLTGGGMSVGLWDCVHLTKVLGGSERWWSDEEQGDKHAKATTPLDLADWPNCIRPALRTWHWRRKSLASVINILAQALYSLFGADDASLSVLREGCFKYFELGGECVGGPVSLLSGLEPNPVLLVDHFFRVALYSIYCLFAHEQFYEKEGRARKAGLLEWPGLVWRSVMVFWTACVVILPVIWTEMRANVPRFPDSAKKQGATILRPLVLLVALAGVAGAVYFNSSSSSALLSSRPPSSSFGGNVSHGSGSGSGFSPLHGAGTGANSLLEQLRALSSLFSSTSASRE</sequence>
<evidence type="ECO:0000256" key="12">
    <source>
        <dbReference type="ARBA" id="ARBA00023002"/>
    </source>
</evidence>
<keyword evidence="24" id="KW-1185">Reference proteome</keyword>
<evidence type="ECO:0000256" key="5">
    <source>
        <dbReference type="ARBA" id="ARBA00012312"/>
    </source>
</evidence>
<keyword evidence="9" id="KW-0274">FAD</keyword>
<dbReference type="GO" id="GO:0050660">
    <property type="term" value="F:flavin adenine dinucleotide binding"/>
    <property type="evidence" value="ECO:0007669"/>
    <property type="project" value="InterPro"/>
</dbReference>
<dbReference type="EC" id="1.14.14.17" evidence="5"/>
<keyword evidence="8" id="KW-0256">Endoplasmic reticulum</keyword>
<dbReference type="AlphaFoldDB" id="A0A316URH7"/>
<feature type="transmembrane region" description="Helical" evidence="20">
    <location>
        <begin position="543"/>
        <end position="563"/>
    </location>
</feature>
<name>A0A316URH7_9BASI</name>
<dbReference type="Pfam" id="PF08491">
    <property type="entry name" value="SE"/>
    <property type="match status" value="1"/>
</dbReference>
<dbReference type="GO" id="GO:0004506">
    <property type="term" value="F:squalene monooxygenase activity"/>
    <property type="evidence" value="ECO:0007669"/>
    <property type="project" value="UniProtKB-EC"/>
</dbReference>
<dbReference type="InterPro" id="IPR013698">
    <property type="entry name" value="Squalene_epoxidase"/>
</dbReference>
<dbReference type="GeneID" id="37027768"/>
<feature type="transmembrane region" description="Helical" evidence="20">
    <location>
        <begin position="503"/>
        <end position="523"/>
    </location>
</feature>
<dbReference type="InterPro" id="IPR040125">
    <property type="entry name" value="Squalene_monox"/>
</dbReference>
<evidence type="ECO:0000256" key="20">
    <source>
        <dbReference type="SAM" id="Phobius"/>
    </source>
</evidence>
<evidence type="ECO:0000313" key="23">
    <source>
        <dbReference type="EMBL" id="PWN27887.1"/>
    </source>
</evidence>
<comment type="similarity">
    <text evidence="4">Belongs to the squalene monooxygenase family.</text>
</comment>
<dbReference type="OrthoDB" id="1678617at2759"/>
<evidence type="ECO:0000259" key="22">
    <source>
        <dbReference type="Pfam" id="PF08491"/>
    </source>
</evidence>
<evidence type="ECO:0000256" key="9">
    <source>
        <dbReference type="ARBA" id="ARBA00022827"/>
    </source>
</evidence>
<evidence type="ECO:0000256" key="19">
    <source>
        <dbReference type="SAM" id="MobiDB-lite"/>
    </source>
</evidence>
<keyword evidence="7 20" id="KW-0812">Transmembrane</keyword>
<comment type="subcellular location">
    <subcellularLocation>
        <location evidence="3">Endoplasmic reticulum membrane</location>
        <topology evidence="3">Multi-pass membrane protein</topology>
    </subcellularLocation>
    <subcellularLocation>
        <location evidence="2">Microsome membrane</location>
        <topology evidence="2">Multi-pass membrane protein</topology>
    </subcellularLocation>
</comment>
<keyword evidence="12" id="KW-0560">Oxidoreductase</keyword>
<evidence type="ECO:0000256" key="17">
    <source>
        <dbReference type="ARBA" id="ARBA00080528"/>
    </source>
</evidence>
<proteinExistence type="inferred from homology"/>
<evidence type="ECO:0000256" key="14">
    <source>
        <dbReference type="ARBA" id="ARBA00029435"/>
    </source>
</evidence>
<accession>A0A316URH7</accession>
<feature type="domain" description="FAD dependent oxidoreductase" evidence="21">
    <location>
        <begin position="14"/>
        <end position="44"/>
    </location>
</feature>
<evidence type="ECO:0000256" key="13">
    <source>
        <dbReference type="ARBA" id="ARBA00023136"/>
    </source>
</evidence>
<reference evidence="23 24" key="1">
    <citation type="journal article" date="2018" name="Mol. Biol. Evol.">
        <title>Broad Genomic Sampling Reveals a Smut Pathogenic Ancestry of the Fungal Clade Ustilaginomycotina.</title>
        <authorList>
            <person name="Kijpornyongpan T."/>
            <person name="Mondo S.J."/>
            <person name="Barry K."/>
            <person name="Sandor L."/>
            <person name="Lee J."/>
            <person name="Lipzen A."/>
            <person name="Pangilinan J."/>
            <person name="LaButti K."/>
            <person name="Hainaut M."/>
            <person name="Henrissat B."/>
            <person name="Grigoriev I.V."/>
            <person name="Spatafora J.W."/>
            <person name="Aime M.C."/>
        </authorList>
    </citation>
    <scope>NUCLEOTIDE SEQUENCE [LARGE SCALE GENOMIC DNA]</scope>
    <source>
        <strain evidence="23 24">MCA 5214</strain>
    </source>
</reference>
<comment type="cofactor">
    <cofactor evidence="1">
        <name>FAD</name>
        <dbReference type="ChEBI" id="CHEBI:57692"/>
    </cofactor>
</comment>
<dbReference type="Proteomes" id="UP000245884">
    <property type="component" value="Unassembled WGS sequence"/>
</dbReference>
<evidence type="ECO:0000256" key="8">
    <source>
        <dbReference type="ARBA" id="ARBA00022824"/>
    </source>
</evidence>
<dbReference type="EMBL" id="KZ819666">
    <property type="protein sequence ID" value="PWN27887.1"/>
    <property type="molecule type" value="Genomic_DNA"/>
</dbReference>